<protein>
    <recommendedName>
        <fullName evidence="3">Protease PrsW</fullName>
    </recommendedName>
</protein>
<keyword evidence="9 10" id="KW-0472">Membrane</keyword>
<feature type="transmembrane region" description="Helical" evidence="10">
    <location>
        <begin position="66"/>
        <end position="84"/>
    </location>
</feature>
<proteinExistence type="inferred from homology"/>
<dbReference type="InterPro" id="IPR026898">
    <property type="entry name" value="PrsW"/>
</dbReference>
<keyword evidence="6 10" id="KW-0812">Transmembrane</keyword>
<comment type="caution">
    <text evidence="11">The sequence shown here is derived from an EMBL/GenBank/DDBJ whole genome shotgun (WGS) entry which is preliminary data.</text>
</comment>
<evidence type="ECO:0000256" key="6">
    <source>
        <dbReference type="ARBA" id="ARBA00022692"/>
    </source>
</evidence>
<gene>
    <name evidence="11" type="ORF">L0U88_00975</name>
</gene>
<dbReference type="PANTHER" id="PTHR36844:SF1">
    <property type="entry name" value="PROTEASE PRSW"/>
    <property type="match status" value="1"/>
</dbReference>
<evidence type="ECO:0000256" key="2">
    <source>
        <dbReference type="ARBA" id="ARBA00009165"/>
    </source>
</evidence>
<evidence type="ECO:0000313" key="11">
    <source>
        <dbReference type="EMBL" id="MCF1713196.1"/>
    </source>
</evidence>
<evidence type="ECO:0000256" key="3">
    <source>
        <dbReference type="ARBA" id="ARBA00018997"/>
    </source>
</evidence>
<name>A0ABS9BC71_9BACT</name>
<evidence type="ECO:0000313" key="12">
    <source>
        <dbReference type="Proteomes" id="UP001200145"/>
    </source>
</evidence>
<keyword evidence="8 10" id="KW-1133">Transmembrane helix</keyword>
<dbReference type="Proteomes" id="UP001200145">
    <property type="component" value="Unassembled WGS sequence"/>
</dbReference>
<feature type="transmembrane region" description="Helical" evidence="10">
    <location>
        <begin position="31"/>
        <end position="54"/>
    </location>
</feature>
<feature type="transmembrane region" description="Helical" evidence="10">
    <location>
        <begin position="6"/>
        <end position="24"/>
    </location>
</feature>
<dbReference type="GO" id="GO:0008233">
    <property type="term" value="F:peptidase activity"/>
    <property type="evidence" value="ECO:0007669"/>
    <property type="project" value="UniProtKB-KW"/>
</dbReference>
<dbReference type="Pfam" id="PF13367">
    <property type="entry name" value="PrsW-protease"/>
    <property type="match status" value="1"/>
</dbReference>
<feature type="transmembrane region" description="Helical" evidence="10">
    <location>
        <begin position="138"/>
        <end position="161"/>
    </location>
</feature>
<evidence type="ECO:0000256" key="8">
    <source>
        <dbReference type="ARBA" id="ARBA00022989"/>
    </source>
</evidence>
<dbReference type="PIRSF" id="PIRSF016933">
    <property type="entry name" value="PrsW"/>
    <property type="match status" value="1"/>
</dbReference>
<dbReference type="InterPro" id="IPR023596">
    <property type="entry name" value="Peptidase_PrsW_arch/bac"/>
</dbReference>
<comment type="subcellular location">
    <subcellularLocation>
        <location evidence="1">Cell membrane</location>
        <topology evidence="1">Multi-pass membrane protein</topology>
    </subcellularLocation>
</comment>
<comment type="similarity">
    <text evidence="2">Belongs to the protease PrsW family.</text>
</comment>
<sequence length="235" mass="26473">MELLALALAPGIAIMWFIYSADKLEKEPLKALIISFLLGMLAILPTLLAETAGVHLLNQLLPKEGWLYYSLLAFVVVAFTEELMKWLMVRVYAYKRAFFNEPFDGIVYGVMVSMGFATLENIGYVFQFGWQTGLMRMMLAVPAHATFGVLMGYYFGLARFVGKEREWGLKIRGLLLAVLFHGLYDLFLLVQQDNTITDKVSSGLLFGTAVLSFLVAVKLSWQAIKLHQEIALKNE</sequence>
<dbReference type="RefSeq" id="WP_234863656.1">
    <property type="nucleotide sequence ID" value="NZ_JAKEVY010000001.1"/>
</dbReference>
<reference evidence="11 12" key="1">
    <citation type="submission" date="2022-01" db="EMBL/GenBank/DDBJ databases">
        <title>Flavihumibacter sp. nov., isolated from sediment of a river.</title>
        <authorList>
            <person name="Liu H."/>
        </authorList>
    </citation>
    <scope>NUCLEOTIDE SEQUENCE [LARGE SCALE GENOMIC DNA]</scope>
    <source>
        <strain evidence="11 12">RY-1</strain>
    </source>
</reference>
<evidence type="ECO:0000256" key="5">
    <source>
        <dbReference type="ARBA" id="ARBA00022670"/>
    </source>
</evidence>
<keyword evidence="5 11" id="KW-0645">Protease</keyword>
<feature type="transmembrane region" description="Helical" evidence="10">
    <location>
        <begin position="173"/>
        <end position="190"/>
    </location>
</feature>
<keyword evidence="12" id="KW-1185">Reference proteome</keyword>
<feature type="transmembrane region" description="Helical" evidence="10">
    <location>
        <begin position="105"/>
        <end position="126"/>
    </location>
</feature>
<organism evidence="11 12">
    <name type="scientific">Flavihumibacter fluminis</name>
    <dbReference type="NCBI Taxonomy" id="2909236"/>
    <lineage>
        <taxon>Bacteria</taxon>
        <taxon>Pseudomonadati</taxon>
        <taxon>Bacteroidota</taxon>
        <taxon>Chitinophagia</taxon>
        <taxon>Chitinophagales</taxon>
        <taxon>Chitinophagaceae</taxon>
        <taxon>Flavihumibacter</taxon>
    </lineage>
</organism>
<evidence type="ECO:0000256" key="1">
    <source>
        <dbReference type="ARBA" id="ARBA00004651"/>
    </source>
</evidence>
<keyword evidence="7 11" id="KW-0378">Hydrolase</keyword>
<evidence type="ECO:0000256" key="10">
    <source>
        <dbReference type="SAM" id="Phobius"/>
    </source>
</evidence>
<accession>A0ABS9BC71</accession>
<dbReference type="PANTHER" id="PTHR36844">
    <property type="entry name" value="PROTEASE PRSW"/>
    <property type="match status" value="1"/>
</dbReference>
<dbReference type="GO" id="GO:0006508">
    <property type="term" value="P:proteolysis"/>
    <property type="evidence" value="ECO:0007669"/>
    <property type="project" value="UniProtKB-KW"/>
</dbReference>
<evidence type="ECO:0000256" key="7">
    <source>
        <dbReference type="ARBA" id="ARBA00022801"/>
    </source>
</evidence>
<keyword evidence="4" id="KW-1003">Cell membrane</keyword>
<evidence type="ECO:0000256" key="4">
    <source>
        <dbReference type="ARBA" id="ARBA00022475"/>
    </source>
</evidence>
<evidence type="ECO:0000256" key="9">
    <source>
        <dbReference type="ARBA" id="ARBA00023136"/>
    </source>
</evidence>
<dbReference type="EMBL" id="JAKEVY010000001">
    <property type="protein sequence ID" value="MCF1713196.1"/>
    <property type="molecule type" value="Genomic_DNA"/>
</dbReference>
<feature type="transmembrane region" description="Helical" evidence="10">
    <location>
        <begin position="202"/>
        <end position="221"/>
    </location>
</feature>